<dbReference type="PANTHER" id="PTHR43471">
    <property type="entry name" value="ABC TRANSPORTER PERMEASE"/>
    <property type="match status" value="1"/>
</dbReference>
<feature type="transmembrane region" description="Helical" evidence="1">
    <location>
        <begin position="17"/>
        <end position="42"/>
    </location>
</feature>
<accession>A0A173QXP9</accession>
<evidence type="ECO:0000313" key="3">
    <source>
        <dbReference type="Proteomes" id="UP000095598"/>
    </source>
</evidence>
<organism evidence="2 3">
    <name type="scientific">Anaerostipes hadrus</name>
    <dbReference type="NCBI Taxonomy" id="649756"/>
    <lineage>
        <taxon>Bacteria</taxon>
        <taxon>Bacillati</taxon>
        <taxon>Bacillota</taxon>
        <taxon>Clostridia</taxon>
        <taxon>Lachnospirales</taxon>
        <taxon>Lachnospiraceae</taxon>
        <taxon>Anaerostipes</taxon>
    </lineage>
</organism>
<dbReference type="PANTHER" id="PTHR43471:SF12">
    <property type="entry name" value="HYPOTHETICAL MEMBRANE PROTEIN, CONSERVED"/>
    <property type="match status" value="1"/>
</dbReference>
<evidence type="ECO:0000256" key="1">
    <source>
        <dbReference type="SAM" id="Phobius"/>
    </source>
</evidence>
<evidence type="ECO:0000313" key="2">
    <source>
        <dbReference type="EMBL" id="CUM70361.1"/>
    </source>
</evidence>
<keyword evidence="1" id="KW-1133">Transmembrane helix</keyword>
<keyword evidence="1" id="KW-0812">Transmembrane</keyword>
<dbReference type="AlphaFoldDB" id="A0A173QXP9"/>
<gene>
    <name evidence="2" type="ORF">ERS852425_00117</name>
</gene>
<sequence length="354" mass="41078">MKAIIKRNLKNYLKNPIFWIGLIVVLISMYQTLAPYLSIHYVKSDETFRKVKMASDGDVMEGCIPATPDKERELWEKEIVKILQDTENGFGMSEVEAEAVISEMKQMKITEACQYLKTEYHFNGANYVYEDVSWYQGSPEEVNRYIRENLEKHPFSYYFGRKFTDFASLHMAFFATVLLAFLFFQDMRKNTYELLHTKPMTAFQYIAGKISSGFLIMTAALVIMNIVFIILCYATAVKSGFAMNILDFVQNSILYVLPNILMICCVYAVTALLFKNPLPAVPALVLYIIYSNMLTWDSKGQCHARPFSIMVRFPGNFFETELPHQVYLNQLLLVAASILLMFIAVWMWKRRRVY</sequence>
<feature type="transmembrane region" description="Helical" evidence="1">
    <location>
        <begin position="327"/>
        <end position="348"/>
    </location>
</feature>
<feature type="transmembrane region" description="Helical" evidence="1">
    <location>
        <begin position="253"/>
        <end position="274"/>
    </location>
</feature>
<name>A0A173QXP9_ANAHA</name>
<dbReference type="RefSeq" id="WP_005333443.1">
    <property type="nucleotide sequence ID" value="NZ_CYXT01000001.1"/>
</dbReference>
<protein>
    <submittedName>
        <fullName evidence="2">ABC-type transport system involved in multi-copper enzyme maturation, permease component</fullName>
    </submittedName>
</protein>
<feature type="transmembrane region" description="Helical" evidence="1">
    <location>
        <begin position="166"/>
        <end position="185"/>
    </location>
</feature>
<proteinExistence type="predicted"/>
<keyword evidence="1" id="KW-0472">Membrane</keyword>
<dbReference type="EMBL" id="CYXT01000001">
    <property type="protein sequence ID" value="CUM70361.1"/>
    <property type="molecule type" value="Genomic_DNA"/>
</dbReference>
<dbReference type="Proteomes" id="UP000095598">
    <property type="component" value="Unassembled WGS sequence"/>
</dbReference>
<reference evidence="2 3" key="1">
    <citation type="submission" date="2015-09" db="EMBL/GenBank/DDBJ databases">
        <authorList>
            <consortium name="Pathogen Informatics"/>
        </authorList>
    </citation>
    <scope>NUCLEOTIDE SEQUENCE [LARGE SCALE GENOMIC DNA]</scope>
    <source>
        <strain evidence="2 3">2789STDY5608868</strain>
    </source>
</reference>
<dbReference type="GeneID" id="66465838"/>
<dbReference type="Pfam" id="PF12679">
    <property type="entry name" value="ABC2_membrane_2"/>
    <property type="match status" value="1"/>
</dbReference>
<feature type="transmembrane region" description="Helical" evidence="1">
    <location>
        <begin position="205"/>
        <end position="233"/>
    </location>
</feature>